<feature type="domain" description="HTH tetR-type" evidence="5">
    <location>
        <begin position="12"/>
        <end position="72"/>
    </location>
</feature>
<gene>
    <name evidence="6" type="ORF">ASJ80_11915</name>
</gene>
<evidence type="ECO:0000256" key="2">
    <source>
        <dbReference type="ARBA" id="ARBA00023125"/>
    </source>
</evidence>
<keyword evidence="2 4" id="KW-0238">DNA-binding</keyword>
<dbReference type="Gene3D" id="1.10.357.10">
    <property type="entry name" value="Tetracycline Repressor, domain 2"/>
    <property type="match status" value="1"/>
</dbReference>
<dbReference type="AlphaFoldDB" id="A0A2A2H6X4"/>
<organism evidence="6 7">
    <name type="scientific">Methanobacterium bryantii</name>
    <dbReference type="NCBI Taxonomy" id="2161"/>
    <lineage>
        <taxon>Archaea</taxon>
        <taxon>Methanobacteriati</taxon>
        <taxon>Methanobacteriota</taxon>
        <taxon>Methanomada group</taxon>
        <taxon>Methanobacteria</taxon>
        <taxon>Methanobacteriales</taxon>
        <taxon>Methanobacteriaceae</taxon>
        <taxon>Methanobacterium</taxon>
    </lineage>
</organism>
<evidence type="ECO:0000256" key="3">
    <source>
        <dbReference type="ARBA" id="ARBA00023163"/>
    </source>
</evidence>
<accession>A0A2A2H6X4</accession>
<dbReference type="InterPro" id="IPR009057">
    <property type="entry name" value="Homeodomain-like_sf"/>
</dbReference>
<reference evidence="6 7" key="1">
    <citation type="journal article" date="2017" name="BMC Genomics">
        <title>Genomic analysis of methanogenic archaea reveals a shift towards energy conservation.</title>
        <authorList>
            <person name="Gilmore S.P."/>
            <person name="Henske J.K."/>
            <person name="Sexton J.A."/>
            <person name="Solomon K.V."/>
            <person name="Seppala S."/>
            <person name="Yoo J.I."/>
            <person name="Huyett L.M."/>
            <person name="Pressman A."/>
            <person name="Cogan J.Z."/>
            <person name="Kivenson V."/>
            <person name="Peng X."/>
            <person name="Tan Y."/>
            <person name="Valentine D.L."/>
            <person name="O'Malley M.A."/>
        </authorList>
    </citation>
    <scope>NUCLEOTIDE SEQUENCE [LARGE SCALE GENOMIC DNA]</scope>
    <source>
        <strain evidence="6 7">M.o.H.</strain>
    </source>
</reference>
<dbReference type="EMBL" id="LMVM01000012">
    <property type="protein sequence ID" value="PAV05003.1"/>
    <property type="molecule type" value="Genomic_DNA"/>
</dbReference>
<dbReference type="PROSITE" id="PS01081">
    <property type="entry name" value="HTH_TETR_1"/>
    <property type="match status" value="1"/>
</dbReference>
<evidence type="ECO:0000259" key="5">
    <source>
        <dbReference type="PROSITE" id="PS50977"/>
    </source>
</evidence>
<dbReference type="GO" id="GO:0003677">
    <property type="term" value="F:DNA binding"/>
    <property type="evidence" value="ECO:0007669"/>
    <property type="project" value="UniProtKB-UniRule"/>
</dbReference>
<keyword evidence="1" id="KW-0805">Transcription regulation</keyword>
<name>A0A2A2H6X4_METBR</name>
<dbReference type="InterPro" id="IPR001647">
    <property type="entry name" value="HTH_TetR"/>
</dbReference>
<dbReference type="Gene3D" id="1.10.10.60">
    <property type="entry name" value="Homeodomain-like"/>
    <property type="match status" value="1"/>
</dbReference>
<dbReference type="SUPFAM" id="SSF46689">
    <property type="entry name" value="Homeodomain-like"/>
    <property type="match status" value="1"/>
</dbReference>
<dbReference type="PROSITE" id="PS50977">
    <property type="entry name" value="HTH_TETR_2"/>
    <property type="match status" value="1"/>
</dbReference>
<dbReference type="InterPro" id="IPR050624">
    <property type="entry name" value="HTH-type_Tx_Regulator"/>
</dbReference>
<dbReference type="FunFam" id="1.10.10.60:FF:000141">
    <property type="entry name" value="TetR family transcriptional regulator"/>
    <property type="match status" value="1"/>
</dbReference>
<dbReference type="Pfam" id="PF00440">
    <property type="entry name" value="TetR_N"/>
    <property type="match status" value="1"/>
</dbReference>
<keyword evidence="7" id="KW-1185">Reference proteome</keyword>
<protein>
    <recommendedName>
        <fullName evidence="5">HTH tetR-type domain-containing protein</fullName>
    </recommendedName>
</protein>
<sequence>MSIQELKEREKEERRNYIVDAAEKLFFSKGYDNVSMKDIADEVGISRAALYLYFKNKEVIYLAIVLRGMRIMDKLFKESVKSDKNGLGKLEDTGWAYFKFYRDFTDYYGVCAYFDSQRFSKVDNEYMPEINVLREETIRITRESIEEGIEDGSIRANVNSMEIAVFIAITSKQIVNPNEWATRSLEGEEISHEQFIGDSMDLWRRMLVNTENKNLK</sequence>
<evidence type="ECO:0000313" key="7">
    <source>
        <dbReference type="Proteomes" id="UP000217784"/>
    </source>
</evidence>
<comment type="caution">
    <text evidence="6">The sequence shown here is derived from an EMBL/GenBank/DDBJ whole genome shotgun (WGS) entry which is preliminary data.</text>
</comment>
<evidence type="ECO:0000256" key="1">
    <source>
        <dbReference type="ARBA" id="ARBA00023015"/>
    </source>
</evidence>
<evidence type="ECO:0000313" key="6">
    <source>
        <dbReference type="EMBL" id="PAV05003.1"/>
    </source>
</evidence>
<dbReference type="Proteomes" id="UP000217784">
    <property type="component" value="Unassembled WGS sequence"/>
</dbReference>
<dbReference type="InterPro" id="IPR023772">
    <property type="entry name" value="DNA-bd_HTH_TetR-type_CS"/>
</dbReference>
<keyword evidence="3" id="KW-0804">Transcription</keyword>
<dbReference type="SUPFAM" id="SSF48498">
    <property type="entry name" value="Tetracyclin repressor-like, C-terminal domain"/>
    <property type="match status" value="1"/>
</dbReference>
<dbReference type="RefSeq" id="WP_069584262.1">
    <property type="nucleotide sequence ID" value="NZ_LMVM01000012.1"/>
</dbReference>
<dbReference type="PANTHER" id="PTHR43479:SF11">
    <property type="entry name" value="ACREF_ENVCD OPERON REPRESSOR-RELATED"/>
    <property type="match status" value="1"/>
</dbReference>
<dbReference type="OrthoDB" id="135877at2157"/>
<dbReference type="InterPro" id="IPR036271">
    <property type="entry name" value="Tet_transcr_reg_TetR-rel_C_sf"/>
</dbReference>
<dbReference type="PANTHER" id="PTHR43479">
    <property type="entry name" value="ACREF/ENVCD OPERON REPRESSOR-RELATED"/>
    <property type="match status" value="1"/>
</dbReference>
<dbReference type="PRINTS" id="PR00455">
    <property type="entry name" value="HTHTETR"/>
</dbReference>
<proteinExistence type="predicted"/>
<feature type="DNA-binding region" description="H-T-H motif" evidence="4">
    <location>
        <begin position="35"/>
        <end position="54"/>
    </location>
</feature>
<evidence type="ECO:0000256" key="4">
    <source>
        <dbReference type="PROSITE-ProRule" id="PRU00335"/>
    </source>
</evidence>